<comment type="caution">
    <text evidence="2">The sequence shown here is derived from an EMBL/GenBank/DDBJ whole genome shotgun (WGS) entry which is preliminary data.</text>
</comment>
<dbReference type="EMBL" id="JBHSEF010000009">
    <property type="protein sequence ID" value="MFC4353822.1"/>
    <property type="molecule type" value="Genomic_DNA"/>
</dbReference>
<reference evidence="3" key="1">
    <citation type="journal article" date="2019" name="Int. J. Syst. Evol. Microbiol.">
        <title>The Global Catalogue of Microorganisms (GCM) 10K type strain sequencing project: providing services to taxonomists for standard genome sequencing and annotation.</title>
        <authorList>
            <consortium name="The Broad Institute Genomics Platform"/>
            <consortium name="The Broad Institute Genome Sequencing Center for Infectious Disease"/>
            <person name="Wu L."/>
            <person name="Ma J."/>
        </authorList>
    </citation>
    <scope>NUCLEOTIDE SEQUENCE [LARGE SCALE GENOMIC DNA]</scope>
    <source>
        <strain evidence="3">CCUG 50353</strain>
    </source>
</reference>
<dbReference type="InterPro" id="IPR012338">
    <property type="entry name" value="Beta-lactam/transpept-like"/>
</dbReference>
<dbReference type="GO" id="GO:0016787">
    <property type="term" value="F:hydrolase activity"/>
    <property type="evidence" value="ECO:0007669"/>
    <property type="project" value="UniProtKB-KW"/>
</dbReference>
<dbReference type="PANTHER" id="PTHR43283">
    <property type="entry name" value="BETA-LACTAMASE-RELATED"/>
    <property type="match status" value="1"/>
</dbReference>
<organism evidence="2 3">
    <name type="scientific">Chryseomicrobium palamuruense</name>
    <dbReference type="NCBI Taxonomy" id="682973"/>
    <lineage>
        <taxon>Bacteria</taxon>
        <taxon>Bacillati</taxon>
        <taxon>Bacillota</taxon>
        <taxon>Bacilli</taxon>
        <taxon>Bacillales</taxon>
        <taxon>Caryophanaceae</taxon>
        <taxon>Chryseomicrobium</taxon>
    </lineage>
</organism>
<accession>A0ABV8URA9</accession>
<evidence type="ECO:0000313" key="3">
    <source>
        <dbReference type="Proteomes" id="UP001595733"/>
    </source>
</evidence>
<dbReference type="InterPro" id="IPR050789">
    <property type="entry name" value="Diverse_Enzym_Activities"/>
</dbReference>
<evidence type="ECO:0000313" key="2">
    <source>
        <dbReference type="EMBL" id="MFC4353822.1"/>
    </source>
</evidence>
<keyword evidence="2" id="KW-0378">Hydrolase</keyword>
<gene>
    <name evidence="2" type="ORF">ACFO0S_01920</name>
</gene>
<dbReference type="Proteomes" id="UP001595733">
    <property type="component" value="Unassembled WGS sequence"/>
</dbReference>
<feature type="domain" description="Beta-lactamase-related" evidence="1">
    <location>
        <begin position="20"/>
        <end position="321"/>
    </location>
</feature>
<dbReference type="RefSeq" id="WP_378139600.1">
    <property type="nucleotide sequence ID" value="NZ_JBHSEF010000009.1"/>
</dbReference>
<dbReference type="PANTHER" id="PTHR43283:SF7">
    <property type="entry name" value="BETA-LACTAMASE-RELATED DOMAIN-CONTAINING PROTEIN"/>
    <property type="match status" value="1"/>
</dbReference>
<dbReference type="InterPro" id="IPR001466">
    <property type="entry name" value="Beta-lactam-related"/>
</dbReference>
<dbReference type="SUPFAM" id="SSF56601">
    <property type="entry name" value="beta-lactamase/transpeptidase-like"/>
    <property type="match status" value="1"/>
</dbReference>
<protein>
    <submittedName>
        <fullName evidence="2">Serine hydrolase domain-containing protein</fullName>
        <ecNumber evidence="2">3.-.-.-</ecNumber>
    </submittedName>
</protein>
<keyword evidence="3" id="KW-1185">Reference proteome</keyword>
<sequence>MKMNPLPSIDYTPVIHHVKRTAEQLGGSGSALYILHKNEVVVEQYWGTHSQEIGAKPIEASSQFHIASVRKNYIGWVAAYAISTGRIRSLDDEVTTYYQPTHPEFFSGVTIRHLLTHTHGLRMSENDIIREFPPGCGWAYRGIGVDTLVKVLEAVLGQTIAEILNDYAFQPLGLNETGWYADETENLVTVIRDEEDANWHHGTSVSGDERNMYVSARDLAKWGNFHLHRGKFKGEQVVSSDIIELVTSVQSPKMLDPDHPQNGFFWFVKDEASKRTEIGDHVPKGAYQLLGYTSVTLLVIPEYDAVVVRAFNRFGSPEGYDYLEDVRSFGDTVAGCFQIQ</sequence>
<dbReference type="Gene3D" id="3.40.710.10">
    <property type="entry name" value="DD-peptidase/beta-lactamase superfamily"/>
    <property type="match status" value="1"/>
</dbReference>
<proteinExistence type="predicted"/>
<evidence type="ECO:0000259" key="1">
    <source>
        <dbReference type="Pfam" id="PF00144"/>
    </source>
</evidence>
<dbReference type="Pfam" id="PF00144">
    <property type="entry name" value="Beta-lactamase"/>
    <property type="match status" value="1"/>
</dbReference>
<dbReference type="EC" id="3.-.-.-" evidence="2"/>
<name>A0ABV8URA9_9BACL</name>